<protein>
    <submittedName>
        <fullName evidence="5">Transcriptional regulator, XRE family</fullName>
    </submittedName>
</protein>
<dbReference type="CDD" id="cd00093">
    <property type="entry name" value="HTH_XRE"/>
    <property type="match status" value="1"/>
</dbReference>
<feature type="domain" description="HTH cro/C1-type" evidence="4">
    <location>
        <begin position="69"/>
        <end position="104"/>
    </location>
</feature>
<dbReference type="InterPro" id="IPR010982">
    <property type="entry name" value="Lambda_DNA-bd_dom_sf"/>
</dbReference>
<keyword evidence="6" id="KW-1185">Reference proteome</keyword>
<reference evidence="5 6" key="1">
    <citation type="journal article" date="2006" name="Appl. Environ. Microbiol.">
        <title>Genome sequence of the chemolithoautotrophic nitrite-oxidizing bacterium Nitrobacter winogradskyi Nb-255.</title>
        <authorList>
            <person name="Starkenburg S.R."/>
            <person name="Chain P.S."/>
            <person name="Sayavedra-Soto L.A."/>
            <person name="Hauser L."/>
            <person name="Land M.L."/>
            <person name="Larimer F.W."/>
            <person name="Malfatti S.A."/>
            <person name="Klotz M.G."/>
            <person name="Bottomley P.J."/>
            <person name="Arp D.J."/>
            <person name="Hickey W.J."/>
        </authorList>
    </citation>
    <scope>NUCLEOTIDE SEQUENCE [LARGE SCALE GENOMIC DNA]</scope>
    <source>
        <strain evidence="6">ATCC 25391 / DSM 10237 / CIP 104748 / NCIMB 11846 / Nb-255</strain>
    </source>
</reference>
<dbReference type="eggNOG" id="COG2944">
    <property type="taxonomic scope" value="Bacteria"/>
</dbReference>
<dbReference type="EMBL" id="CP000115">
    <property type="protein sequence ID" value="ABA04970.1"/>
    <property type="molecule type" value="Genomic_DNA"/>
</dbReference>
<sequence>MPRPRAHSLRLNVHHRRSLESEVSMQRLRLKADGRIVEIRDGKEFPLSPSMHVAGAASDDAGPSSVPEVRSLRRRARLTQVEFAARLGVPVETIRNWEQGKRIPRGPARALLAVVAHAPETVFAALDGRE</sequence>
<dbReference type="InterPro" id="IPR001387">
    <property type="entry name" value="Cro/C1-type_HTH"/>
</dbReference>
<dbReference type="InterPro" id="IPR052359">
    <property type="entry name" value="HTH-type_reg/antitoxin"/>
</dbReference>
<dbReference type="PANTHER" id="PTHR36511">
    <property type="entry name" value="MERR FAMILY BACTERIAL REGULATORY PROTEIN"/>
    <property type="match status" value="1"/>
</dbReference>
<dbReference type="Proteomes" id="UP000002531">
    <property type="component" value="Chromosome"/>
</dbReference>
<name>Q3SRX1_NITWN</name>
<accession>Q3SRX1</accession>
<dbReference type="PANTHER" id="PTHR36511:SF4">
    <property type="entry name" value="ANTITOXIN MQSA"/>
    <property type="match status" value="1"/>
</dbReference>
<evidence type="ECO:0000256" key="2">
    <source>
        <dbReference type="ARBA" id="ARBA00023125"/>
    </source>
</evidence>
<dbReference type="STRING" id="323098.Nwi_1709"/>
<dbReference type="AlphaFoldDB" id="Q3SRX1"/>
<keyword evidence="1" id="KW-0805">Transcription regulation</keyword>
<dbReference type="SMART" id="SM00530">
    <property type="entry name" value="HTH_XRE"/>
    <property type="match status" value="1"/>
</dbReference>
<dbReference type="GO" id="GO:0003677">
    <property type="term" value="F:DNA binding"/>
    <property type="evidence" value="ECO:0007669"/>
    <property type="project" value="UniProtKB-KW"/>
</dbReference>
<dbReference type="Pfam" id="PF13560">
    <property type="entry name" value="HTH_31"/>
    <property type="match status" value="1"/>
</dbReference>
<keyword evidence="2" id="KW-0238">DNA-binding</keyword>
<proteinExistence type="predicted"/>
<evidence type="ECO:0000256" key="3">
    <source>
        <dbReference type="ARBA" id="ARBA00023163"/>
    </source>
</evidence>
<dbReference type="HOGENOM" id="CLU_144725_1_0_5"/>
<evidence type="ECO:0000313" key="6">
    <source>
        <dbReference type="Proteomes" id="UP000002531"/>
    </source>
</evidence>
<evidence type="ECO:0000313" key="5">
    <source>
        <dbReference type="EMBL" id="ABA04970.1"/>
    </source>
</evidence>
<dbReference type="Gene3D" id="1.10.260.40">
    <property type="entry name" value="lambda repressor-like DNA-binding domains"/>
    <property type="match status" value="1"/>
</dbReference>
<evidence type="ECO:0000256" key="1">
    <source>
        <dbReference type="ARBA" id="ARBA00023015"/>
    </source>
</evidence>
<keyword evidence="3" id="KW-0804">Transcription</keyword>
<dbReference type="KEGG" id="nwi:Nwi_1709"/>
<organism evidence="5 6">
    <name type="scientific">Nitrobacter winogradskyi (strain ATCC 25391 / DSM 10237 / CIP 104748 / NCIMB 11846 / Nb-255)</name>
    <dbReference type="NCBI Taxonomy" id="323098"/>
    <lineage>
        <taxon>Bacteria</taxon>
        <taxon>Pseudomonadati</taxon>
        <taxon>Pseudomonadota</taxon>
        <taxon>Alphaproteobacteria</taxon>
        <taxon>Hyphomicrobiales</taxon>
        <taxon>Nitrobacteraceae</taxon>
        <taxon>Nitrobacter</taxon>
    </lineage>
</organism>
<evidence type="ECO:0000259" key="4">
    <source>
        <dbReference type="PROSITE" id="PS50943"/>
    </source>
</evidence>
<dbReference type="PROSITE" id="PS50943">
    <property type="entry name" value="HTH_CROC1"/>
    <property type="match status" value="1"/>
</dbReference>
<gene>
    <name evidence="5" type="ordered locus">Nwi_1709</name>
</gene>
<dbReference type="SUPFAM" id="SSF47413">
    <property type="entry name" value="lambda repressor-like DNA-binding domains"/>
    <property type="match status" value="1"/>
</dbReference>